<feature type="compositionally biased region" description="Low complexity" evidence="3">
    <location>
        <begin position="196"/>
        <end position="207"/>
    </location>
</feature>
<dbReference type="Gene3D" id="3.40.50.10810">
    <property type="entry name" value="Tandem AAA-ATPase domain"/>
    <property type="match status" value="1"/>
</dbReference>
<feature type="compositionally biased region" description="Polar residues" evidence="3">
    <location>
        <begin position="1"/>
        <end position="13"/>
    </location>
</feature>
<dbReference type="EMBL" id="JAMZMK010005258">
    <property type="protein sequence ID" value="KAI7753837.1"/>
    <property type="molecule type" value="Genomic_DNA"/>
</dbReference>
<evidence type="ECO:0000256" key="3">
    <source>
        <dbReference type="SAM" id="MobiDB-lite"/>
    </source>
</evidence>
<evidence type="ECO:0000313" key="5">
    <source>
        <dbReference type="EMBL" id="KAI7753837.1"/>
    </source>
</evidence>
<dbReference type="GO" id="GO:0016887">
    <property type="term" value="F:ATP hydrolysis activity"/>
    <property type="evidence" value="ECO:0007669"/>
    <property type="project" value="TreeGrafter"/>
</dbReference>
<dbReference type="InterPro" id="IPR038718">
    <property type="entry name" value="SNF2-like_sf"/>
</dbReference>
<evidence type="ECO:0000259" key="4">
    <source>
        <dbReference type="Pfam" id="PF00176"/>
    </source>
</evidence>
<feature type="compositionally biased region" description="Polar residues" evidence="3">
    <location>
        <begin position="92"/>
        <end position="146"/>
    </location>
</feature>
<feature type="region of interest" description="Disordered" evidence="3">
    <location>
        <begin position="193"/>
        <end position="215"/>
    </location>
</feature>
<feature type="region of interest" description="Disordered" evidence="3">
    <location>
        <begin position="83"/>
        <end position="146"/>
    </location>
</feature>
<feature type="region of interest" description="Disordered" evidence="3">
    <location>
        <begin position="1"/>
        <end position="24"/>
    </location>
</feature>
<dbReference type="PANTHER" id="PTHR45623:SF46">
    <property type="entry name" value="SNF2-RELATED DOMAIN, P-LOOP CONTAINING NUCLEOSIDE TRIPHOSPHATE HYDROLASE-RELATED"/>
    <property type="match status" value="1"/>
</dbReference>
<dbReference type="InterPro" id="IPR000330">
    <property type="entry name" value="SNF2_N"/>
</dbReference>
<dbReference type="GO" id="GO:0005524">
    <property type="term" value="F:ATP binding"/>
    <property type="evidence" value="ECO:0007669"/>
    <property type="project" value="InterPro"/>
</dbReference>
<dbReference type="GO" id="GO:0042393">
    <property type="term" value="F:histone binding"/>
    <property type="evidence" value="ECO:0007669"/>
    <property type="project" value="TreeGrafter"/>
</dbReference>
<feature type="domain" description="SNF2 N-terminal" evidence="4">
    <location>
        <begin position="351"/>
        <end position="468"/>
    </location>
</feature>
<keyword evidence="2" id="KW-0539">Nucleus</keyword>
<evidence type="ECO:0000256" key="2">
    <source>
        <dbReference type="ARBA" id="ARBA00023242"/>
    </source>
</evidence>
<dbReference type="SUPFAM" id="SSF52540">
    <property type="entry name" value="P-loop containing nucleoside triphosphate hydrolases"/>
    <property type="match status" value="1"/>
</dbReference>
<evidence type="ECO:0000313" key="6">
    <source>
        <dbReference type="Proteomes" id="UP001206925"/>
    </source>
</evidence>
<feature type="non-terminal residue" evidence="5">
    <location>
        <position position="497"/>
    </location>
</feature>
<dbReference type="Proteomes" id="UP001206925">
    <property type="component" value="Unassembled WGS sequence"/>
</dbReference>
<reference evidence="5" key="1">
    <citation type="submission" date="2022-06" db="EMBL/GenBank/DDBJ databases">
        <title>Uncovering the hologenomic basis of an extraordinary plant invasion.</title>
        <authorList>
            <person name="Bieker V.C."/>
            <person name="Martin M.D."/>
            <person name="Gilbert T."/>
            <person name="Hodgins K."/>
            <person name="Battlay P."/>
            <person name="Petersen B."/>
            <person name="Wilson J."/>
        </authorList>
    </citation>
    <scope>NUCLEOTIDE SEQUENCE</scope>
    <source>
        <strain evidence="5">AA19_3_7</strain>
        <tissue evidence="5">Leaf</tissue>
    </source>
</reference>
<dbReference type="PANTHER" id="PTHR45623">
    <property type="entry name" value="CHROMODOMAIN-HELICASE-DNA-BINDING PROTEIN 3-RELATED-RELATED"/>
    <property type="match status" value="1"/>
</dbReference>
<dbReference type="AlphaFoldDB" id="A0AAD5GSL7"/>
<dbReference type="GO" id="GO:0003677">
    <property type="term" value="F:DNA binding"/>
    <property type="evidence" value="ECO:0007669"/>
    <property type="project" value="TreeGrafter"/>
</dbReference>
<gene>
    <name evidence="5" type="ORF">M8C21_031991</name>
</gene>
<comment type="subcellular location">
    <subcellularLocation>
        <location evidence="1">Nucleus</location>
    </subcellularLocation>
</comment>
<protein>
    <recommendedName>
        <fullName evidence="4">SNF2 N-terminal domain-containing protein</fullName>
    </recommendedName>
</protein>
<proteinExistence type="predicted"/>
<dbReference type="GO" id="GO:0005634">
    <property type="term" value="C:nucleus"/>
    <property type="evidence" value="ECO:0007669"/>
    <property type="project" value="UniProtKB-SubCell"/>
</dbReference>
<dbReference type="GO" id="GO:0003682">
    <property type="term" value="F:chromatin binding"/>
    <property type="evidence" value="ECO:0007669"/>
    <property type="project" value="TreeGrafter"/>
</dbReference>
<sequence>LQMSTSNIPSLQPGSARKKKRKYTNWDTQFYVNADGQPVRRASRRASMLVASMRAANASKNNDAISSNATLHVPLPDCASSQQSHVPLPDCMSSQQSDVPLPSCESSQQSHVPLTDCTSTQQSDVPLPDCTSTQQSDVPLPSCESSQQSHVPLPACKSSHQLDVTLPACESSQQSDVHLPACASNQQSHVPLPNCPSSQQSDVPSPSCASSQQSDVPLPFCESSQQSDVPLPFCESSQQSHVPLPSCASSQQSQTPISSSSYLHSSDCNLVCEYCGSYFWHGERVITFSNERPLKYIRCCKGATSDTVAEEFCSGSTLTKQRLCSGQGSGENVQQSGAKDKIESSIDRLVKVVSFVSSLLDNIKKPILVIASSSALWLWEMEFSKWSKSINVVTYKGAKDIRAAIRGSEFQVLLSSPDAIVEDMETVDHIKWELLVIDACQRPVISMHLKKIQMLKADMKLLTVSGEPVVIFRRATNIFFHWFIAKLKRCTLMLTWK</sequence>
<dbReference type="GO" id="GO:0140658">
    <property type="term" value="F:ATP-dependent chromatin remodeler activity"/>
    <property type="evidence" value="ECO:0007669"/>
    <property type="project" value="TreeGrafter"/>
</dbReference>
<keyword evidence="6" id="KW-1185">Reference proteome</keyword>
<accession>A0AAD5GSL7</accession>
<evidence type="ECO:0000256" key="1">
    <source>
        <dbReference type="ARBA" id="ARBA00004123"/>
    </source>
</evidence>
<dbReference type="InterPro" id="IPR027417">
    <property type="entry name" value="P-loop_NTPase"/>
</dbReference>
<comment type="caution">
    <text evidence="5">The sequence shown here is derived from an EMBL/GenBank/DDBJ whole genome shotgun (WGS) entry which is preliminary data.</text>
</comment>
<name>A0AAD5GSL7_AMBAR</name>
<organism evidence="5 6">
    <name type="scientific">Ambrosia artemisiifolia</name>
    <name type="common">Common ragweed</name>
    <dbReference type="NCBI Taxonomy" id="4212"/>
    <lineage>
        <taxon>Eukaryota</taxon>
        <taxon>Viridiplantae</taxon>
        <taxon>Streptophyta</taxon>
        <taxon>Embryophyta</taxon>
        <taxon>Tracheophyta</taxon>
        <taxon>Spermatophyta</taxon>
        <taxon>Magnoliopsida</taxon>
        <taxon>eudicotyledons</taxon>
        <taxon>Gunneridae</taxon>
        <taxon>Pentapetalae</taxon>
        <taxon>asterids</taxon>
        <taxon>campanulids</taxon>
        <taxon>Asterales</taxon>
        <taxon>Asteraceae</taxon>
        <taxon>Asteroideae</taxon>
        <taxon>Heliantheae alliance</taxon>
        <taxon>Heliantheae</taxon>
        <taxon>Ambrosia</taxon>
    </lineage>
</organism>
<dbReference type="Pfam" id="PF00176">
    <property type="entry name" value="SNF2-rel_dom"/>
    <property type="match status" value="1"/>
</dbReference>
<dbReference type="GO" id="GO:0000785">
    <property type="term" value="C:chromatin"/>
    <property type="evidence" value="ECO:0007669"/>
    <property type="project" value="TreeGrafter"/>
</dbReference>